<comment type="caution">
    <text evidence="1">The sequence shown here is derived from an EMBL/GenBank/DDBJ whole genome shotgun (WGS) entry which is preliminary data.</text>
</comment>
<keyword evidence="2" id="KW-1185">Reference proteome</keyword>
<reference evidence="1" key="1">
    <citation type="submission" date="2020-04" db="EMBL/GenBank/DDBJ databases">
        <title>A chromosome-scale assembly and high-density genetic map of the yellow drum (Nibea albiflora) genome.</title>
        <authorList>
            <person name="Xu D."/>
            <person name="Zhang W."/>
            <person name="Chen R."/>
            <person name="Tan P."/>
            <person name="Wang L."/>
            <person name="Song H."/>
            <person name="Tian L."/>
            <person name="Zhu Q."/>
            <person name="Wang B."/>
        </authorList>
    </citation>
    <scope>NUCLEOTIDE SEQUENCE</scope>
    <source>
        <strain evidence="1">ZJHYS-2018</strain>
    </source>
</reference>
<name>A0ACB7EVM2_NIBAL</name>
<proteinExistence type="predicted"/>
<accession>A0ACB7EVM2</accession>
<protein>
    <submittedName>
        <fullName evidence="1">Uncharacterized protein</fullName>
    </submittedName>
</protein>
<gene>
    <name evidence="1" type="ORF">GBF38_005370</name>
</gene>
<evidence type="ECO:0000313" key="2">
    <source>
        <dbReference type="Proteomes" id="UP000805704"/>
    </source>
</evidence>
<evidence type="ECO:0000313" key="1">
    <source>
        <dbReference type="EMBL" id="KAG8006182.1"/>
    </source>
</evidence>
<sequence>MQSALTLRQVFVQQKRERVAVAAAAVVVEGCVLDQQKEEVFNVDGERSRCHARTGAGQSGNVTGISGLTNGDEKRE</sequence>
<organism evidence="1 2">
    <name type="scientific">Nibea albiflora</name>
    <name type="common">Yellow drum</name>
    <name type="synonym">Corvina albiflora</name>
    <dbReference type="NCBI Taxonomy" id="240163"/>
    <lineage>
        <taxon>Eukaryota</taxon>
        <taxon>Metazoa</taxon>
        <taxon>Chordata</taxon>
        <taxon>Craniata</taxon>
        <taxon>Vertebrata</taxon>
        <taxon>Euteleostomi</taxon>
        <taxon>Actinopterygii</taxon>
        <taxon>Neopterygii</taxon>
        <taxon>Teleostei</taxon>
        <taxon>Neoteleostei</taxon>
        <taxon>Acanthomorphata</taxon>
        <taxon>Eupercaria</taxon>
        <taxon>Sciaenidae</taxon>
        <taxon>Nibea</taxon>
    </lineage>
</organism>
<dbReference type="Proteomes" id="UP000805704">
    <property type="component" value="Chromosome 21"/>
</dbReference>
<dbReference type="EMBL" id="CM024809">
    <property type="protein sequence ID" value="KAG8006182.1"/>
    <property type="molecule type" value="Genomic_DNA"/>
</dbReference>